<evidence type="ECO:0000256" key="1">
    <source>
        <dbReference type="ARBA" id="ARBA00022603"/>
    </source>
</evidence>
<name>A0A6H0XWW7_9PEZI</name>
<proteinExistence type="predicted"/>
<evidence type="ECO:0000256" key="2">
    <source>
        <dbReference type="ARBA" id="ARBA00022679"/>
    </source>
</evidence>
<dbReference type="PANTHER" id="PTHR13271:SF34">
    <property type="entry name" value="N-LYSINE METHYLTRANSFERASE SETD6"/>
    <property type="match status" value="1"/>
</dbReference>
<gene>
    <name evidence="6" type="ORF">AMS68_004672</name>
</gene>
<dbReference type="GO" id="GO:0016279">
    <property type="term" value="F:protein-lysine N-methyltransferase activity"/>
    <property type="evidence" value="ECO:0007669"/>
    <property type="project" value="TreeGrafter"/>
</dbReference>
<keyword evidence="7" id="KW-1185">Reference proteome</keyword>
<evidence type="ECO:0000313" key="6">
    <source>
        <dbReference type="EMBL" id="QIW99154.1"/>
    </source>
</evidence>
<feature type="domain" description="SET" evidence="5">
    <location>
        <begin position="30"/>
        <end position="264"/>
    </location>
</feature>
<reference evidence="6 7" key="1">
    <citation type="journal article" date="2016" name="Sci. Rep.">
        <title>Peltaster fructicola genome reveals evolution from an invasive phytopathogen to an ectophytic parasite.</title>
        <authorList>
            <person name="Xu C."/>
            <person name="Chen H."/>
            <person name="Gleason M.L."/>
            <person name="Xu J.R."/>
            <person name="Liu H."/>
            <person name="Zhang R."/>
            <person name="Sun G."/>
        </authorList>
    </citation>
    <scope>NUCLEOTIDE SEQUENCE [LARGE SCALE GENOMIC DNA]</scope>
    <source>
        <strain evidence="6 7">LNHT1506</strain>
    </source>
</reference>
<dbReference type="Gene3D" id="3.90.1420.10">
    <property type="entry name" value="Rubisco LSMT, substrate-binding domain"/>
    <property type="match status" value="1"/>
</dbReference>
<dbReference type="InterPro" id="IPR050600">
    <property type="entry name" value="SETD3_SETD6_MTase"/>
</dbReference>
<keyword evidence="2" id="KW-0808">Transferase</keyword>
<sequence length="467" mass="52602">MATSTEDDDFRQKSHTFLSWTDQQGIVLSKKISLVDLRHLLLGRAVYSTEDIEEDEDLFAIPRSAILTPQTTTLPTQITSELDDPWLALILVLIYETQQGSHSAWKPYLDILPTEFDTLMYWEESELNLLQGSAVVAKIGKEKANETFTNHLIPIIRNHEEVFYASTLSNHDLLVLCHRMGSTIMAYAFDLERQDTNNDASAEDGWEADSDEGGPLPVGMVPMADMLNADADRNNAKLFYEEDRVVMKSIKKIASNEEILNDYGSTPSGDLLRRYGYVSPLYAKYDVVEISQTIVLSVAQAVLEISETDAQQRLEYLEAEIPTDAFDIARAGSEDGQFSIEMLATLRCLAMAQADFNKLKSKGKMPSDKQLDAGEHTVIRVLQAIILRRRQEYSPEPAQPITTRPETLHDRHIRHQVMAQQVVSGEKLVLQEAYSTVSNMLATTDNKRKLDDLEAEALGQSEKRQRS</sequence>
<dbReference type="Pfam" id="PF00856">
    <property type="entry name" value="SET"/>
    <property type="match status" value="1"/>
</dbReference>
<protein>
    <recommendedName>
        <fullName evidence="5">SET domain-containing protein</fullName>
    </recommendedName>
</protein>
<organism evidence="6 7">
    <name type="scientific">Peltaster fructicola</name>
    <dbReference type="NCBI Taxonomy" id="286661"/>
    <lineage>
        <taxon>Eukaryota</taxon>
        <taxon>Fungi</taxon>
        <taxon>Dikarya</taxon>
        <taxon>Ascomycota</taxon>
        <taxon>Pezizomycotina</taxon>
        <taxon>Dothideomycetes</taxon>
        <taxon>Dothideomycetes incertae sedis</taxon>
        <taxon>Peltaster</taxon>
    </lineage>
</organism>
<keyword evidence="1" id="KW-0489">Methyltransferase</keyword>
<evidence type="ECO:0000313" key="7">
    <source>
        <dbReference type="Proteomes" id="UP000503462"/>
    </source>
</evidence>
<dbReference type="InterPro" id="IPR036464">
    <property type="entry name" value="Rubisco_LSMT_subst-bd_sf"/>
</dbReference>
<dbReference type="PROSITE" id="PS50280">
    <property type="entry name" value="SET"/>
    <property type="match status" value="1"/>
</dbReference>
<dbReference type="GO" id="GO:0032259">
    <property type="term" value="P:methylation"/>
    <property type="evidence" value="ECO:0007669"/>
    <property type="project" value="UniProtKB-KW"/>
</dbReference>
<dbReference type="FunFam" id="3.90.1410.10:FF:000007">
    <property type="entry name" value="Ribosomal lysine N-methyltransferase 4"/>
    <property type="match status" value="1"/>
</dbReference>
<dbReference type="Proteomes" id="UP000503462">
    <property type="component" value="Chromosome 3"/>
</dbReference>
<keyword evidence="3" id="KW-0949">S-adenosyl-L-methionine</keyword>
<evidence type="ECO:0000259" key="5">
    <source>
        <dbReference type="PROSITE" id="PS50280"/>
    </source>
</evidence>
<feature type="region of interest" description="Disordered" evidence="4">
    <location>
        <begin position="448"/>
        <end position="467"/>
    </location>
</feature>
<accession>A0A6H0XWW7</accession>
<dbReference type="OrthoDB" id="341421at2759"/>
<dbReference type="InterPro" id="IPR001214">
    <property type="entry name" value="SET_dom"/>
</dbReference>
<dbReference type="SUPFAM" id="SSF82199">
    <property type="entry name" value="SET domain"/>
    <property type="match status" value="1"/>
</dbReference>
<dbReference type="Gene3D" id="3.90.1410.10">
    <property type="entry name" value="set domain protein methyltransferase, domain 1"/>
    <property type="match status" value="1"/>
</dbReference>
<evidence type="ECO:0000256" key="4">
    <source>
        <dbReference type="SAM" id="MobiDB-lite"/>
    </source>
</evidence>
<dbReference type="InterPro" id="IPR046341">
    <property type="entry name" value="SET_dom_sf"/>
</dbReference>
<dbReference type="SUPFAM" id="SSF81822">
    <property type="entry name" value="RuBisCo LSMT C-terminal, substrate-binding domain"/>
    <property type="match status" value="1"/>
</dbReference>
<dbReference type="PANTHER" id="PTHR13271">
    <property type="entry name" value="UNCHARACTERIZED PUTATIVE METHYLTRANSFERASE"/>
    <property type="match status" value="1"/>
</dbReference>
<evidence type="ECO:0000256" key="3">
    <source>
        <dbReference type="ARBA" id="ARBA00022691"/>
    </source>
</evidence>
<dbReference type="AlphaFoldDB" id="A0A6H0XWW7"/>
<dbReference type="GO" id="GO:0005634">
    <property type="term" value="C:nucleus"/>
    <property type="evidence" value="ECO:0007669"/>
    <property type="project" value="TreeGrafter"/>
</dbReference>
<dbReference type="EMBL" id="CP051141">
    <property type="protein sequence ID" value="QIW99154.1"/>
    <property type="molecule type" value="Genomic_DNA"/>
</dbReference>